<keyword evidence="2" id="KW-1185">Reference proteome</keyword>
<dbReference type="KEGG" id="cha:CHAB381_0635"/>
<dbReference type="RefSeq" id="WP_012108506.1">
    <property type="nucleotide sequence ID" value="NC_009714.1"/>
</dbReference>
<dbReference type="eggNOG" id="ENOG503038D">
    <property type="taxonomic scope" value="Bacteria"/>
</dbReference>
<dbReference type="HOGENOM" id="CLU_1173743_0_0_7"/>
<proteinExistence type="predicted"/>
<dbReference type="AlphaFoldDB" id="A7I128"/>
<dbReference type="STRING" id="360107.CHAB381_0635"/>
<accession>A7I128</accession>
<dbReference type="Proteomes" id="UP000002407">
    <property type="component" value="Chromosome"/>
</dbReference>
<evidence type="ECO:0000313" key="1">
    <source>
        <dbReference type="EMBL" id="ABS51549.1"/>
    </source>
</evidence>
<name>A7I128_CAMHC</name>
<dbReference type="EMBL" id="CP000776">
    <property type="protein sequence ID" value="ABS51549.1"/>
    <property type="molecule type" value="Genomic_DNA"/>
</dbReference>
<gene>
    <name evidence="1" type="ordered locus">CHAB381_0635</name>
</gene>
<organism evidence="1 2">
    <name type="scientific">Campylobacter hominis (strain ATCC BAA-381 / DSM 21671 / CCUG 45161 / LMG 19568 / NCTC 13146 / CH001A)</name>
    <dbReference type="NCBI Taxonomy" id="360107"/>
    <lineage>
        <taxon>Bacteria</taxon>
        <taxon>Pseudomonadati</taxon>
        <taxon>Campylobacterota</taxon>
        <taxon>Epsilonproteobacteria</taxon>
        <taxon>Campylobacterales</taxon>
        <taxon>Campylobacteraceae</taxon>
        <taxon>Campylobacter</taxon>
    </lineage>
</organism>
<reference evidence="2" key="1">
    <citation type="submission" date="2007-07" db="EMBL/GenBank/DDBJ databases">
        <title>Complete genome sequence of Campylobacter hominis ATCC BAA-381, a commensal isolated from the human gastrointestinal tract.</title>
        <authorList>
            <person name="Fouts D.E."/>
            <person name="Mongodin E.F."/>
            <person name="Puiu D."/>
            <person name="Sebastian Y."/>
            <person name="Miller W.G."/>
            <person name="Mandrell R.E."/>
            <person name="Nelson K.E."/>
        </authorList>
    </citation>
    <scope>NUCLEOTIDE SEQUENCE [LARGE SCALE GENOMIC DNA]</scope>
    <source>
        <strain evidence="2">ATCC BAA-381 / LMG 19568 / NCTC 13146 / CH001A</strain>
    </source>
</reference>
<evidence type="ECO:0000313" key="2">
    <source>
        <dbReference type="Proteomes" id="UP000002407"/>
    </source>
</evidence>
<sequence>MKKVHTQVDDIIETMKNNNGYATLAYLNQNVDTSNWKTKTPFASIRCYLQRREEFFKIQSGLWALTEYKDKVLEKFKIKKDDKNTKAAFEHSYYQGLIVEIGNMKNLKTYIPSQDKNKFFMEKKLSDIVSITDIPKFTYDNIIRRASTVDIIWFNERGLPSCFYEVEHSTNIINSLNKFYELQDFRSKFFIVADSRRKAEFEDKISQSIYDQIKNIVSFVDYDSISNQYLNMTKIQENKIII</sequence>
<protein>
    <submittedName>
        <fullName evidence="1">Uncharacterized protein</fullName>
    </submittedName>
</protein>
<dbReference type="OrthoDB" id="9776582at2"/>